<reference evidence="2" key="1">
    <citation type="submission" date="2022-04" db="EMBL/GenBank/DDBJ databases">
        <title>A functionally conserved STORR gene fusion in Papaver species that diverged 16.8 million years ago.</title>
        <authorList>
            <person name="Catania T."/>
        </authorList>
    </citation>
    <scope>NUCLEOTIDE SEQUENCE</scope>
    <source>
        <strain evidence="2">S-188037</strain>
    </source>
</reference>
<feature type="chain" id="PRO_5042255455" evidence="1">
    <location>
        <begin position="17"/>
        <end position="74"/>
    </location>
</feature>
<evidence type="ECO:0000313" key="3">
    <source>
        <dbReference type="Proteomes" id="UP001202328"/>
    </source>
</evidence>
<protein>
    <submittedName>
        <fullName evidence="2">Uncharacterized protein</fullName>
    </submittedName>
</protein>
<accession>A0AAD4SIG6</accession>
<keyword evidence="1" id="KW-0732">Signal</keyword>
<proteinExistence type="predicted"/>
<feature type="signal peptide" evidence="1">
    <location>
        <begin position="1"/>
        <end position="16"/>
    </location>
</feature>
<keyword evidence="3" id="KW-1185">Reference proteome</keyword>
<evidence type="ECO:0000256" key="1">
    <source>
        <dbReference type="SAM" id="SignalP"/>
    </source>
</evidence>
<organism evidence="2 3">
    <name type="scientific">Papaver atlanticum</name>
    <dbReference type="NCBI Taxonomy" id="357466"/>
    <lineage>
        <taxon>Eukaryota</taxon>
        <taxon>Viridiplantae</taxon>
        <taxon>Streptophyta</taxon>
        <taxon>Embryophyta</taxon>
        <taxon>Tracheophyta</taxon>
        <taxon>Spermatophyta</taxon>
        <taxon>Magnoliopsida</taxon>
        <taxon>Ranunculales</taxon>
        <taxon>Papaveraceae</taxon>
        <taxon>Papaveroideae</taxon>
        <taxon>Papaver</taxon>
    </lineage>
</organism>
<dbReference type="Proteomes" id="UP001202328">
    <property type="component" value="Unassembled WGS sequence"/>
</dbReference>
<comment type="caution">
    <text evidence="2">The sequence shown here is derived from an EMBL/GenBank/DDBJ whole genome shotgun (WGS) entry which is preliminary data.</text>
</comment>
<dbReference type="AlphaFoldDB" id="A0AAD4SIG6"/>
<sequence length="74" mass="8387">MLYIVIFSITVADVEAYFVAVAHSRECYYVGKVFLDIEESVNLLMYSKEVVAFRQVPWILPVPATTIIGRGKSE</sequence>
<evidence type="ECO:0000313" key="2">
    <source>
        <dbReference type="EMBL" id="KAI3907587.1"/>
    </source>
</evidence>
<name>A0AAD4SIG6_9MAGN</name>
<dbReference type="EMBL" id="JAJJMB010010581">
    <property type="protein sequence ID" value="KAI3907587.1"/>
    <property type="molecule type" value="Genomic_DNA"/>
</dbReference>
<gene>
    <name evidence="2" type="ORF">MKW98_016231</name>
</gene>